<keyword evidence="5" id="KW-0804">Transcription</keyword>
<evidence type="ECO:0000256" key="3">
    <source>
        <dbReference type="ARBA" id="ARBA00023082"/>
    </source>
</evidence>
<evidence type="ECO:0000256" key="4">
    <source>
        <dbReference type="ARBA" id="ARBA00023125"/>
    </source>
</evidence>
<reference evidence="12 13" key="1">
    <citation type="submission" date="2023-04" db="EMBL/GenBank/DDBJ databases">
        <title>Bacteria Genome Submission.</title>
        <authorList>
            <person name="Isaac P."/>
        </authorList>
    </citation>
    <scope>NUCLEOTIDE SEQUENCE [LARGE SCALE GENOMIC DNA]</scope>
    <source>
        <strain evidence="12 13">SampleS7P1</strain>
        <plasmid evidence="12 13">unnamed6</plasmid>
    </source>
</reference>
<evidence type="ECO:0000256" key="2">
    <source>
        <dbReference type="ARBA" id="ARBA00023015"/>
    </source>
</evidence>
<evidence type="ECO:0000313" key="13">
    <source>
        <dbReference type="Proteomes" id="UP001239169"/>
    </source>
</evidence>
<dbReference type="Gene3D" id="1.10.10.1320">
    <property type="entry name" value="Anti-sigma factor, zinc-finger domain"/>
    <property type="match status" value="1"/>
</dbReference>
<dbReference type="CDD" id="cd06171">
    <property type="entry name" value="Sigma70_r4"/>
    <property type="match status" value="1"/>
</dbReference>
<dbReference type="Proteomes" id="UP001239169">
    <property type="component" value="Plasmid unnamed6"/>
</dbReference>
<dbReference type="SUPFAM" id="SSF88659">
    <property type="entry name" value="Sigma3 and sigma4 domains of RNA polymerase sigma factors"/>
    <property type="match status" value="1"/>
</dbReference>
<organism evidence="12 13">
    <name type="scientific">Paraclostridium bifermentans</name>
    <name type="common">Clostridium bifermentans</name>
    <dbReference type="NCBI Taxonomy" id="1490"/>
    <lineage>
        <taxon>Bacteria</taxon>
        <taxon>Bacillati</taxon>
        <taxon>Bacillota</taxon>
        <taxon>Clostridia</taxon>
        <taxon>Peptostreptococcales</taxon>
        <taxon>Peptostreptococcaceae</taxon>
        <taxon>Paraclostridium</taxon>
    </lineage>
</organism>
<accession>A0ABY8R9L3</accession>
<evidence type="ECO:0000259" key="11">
    <source>
        <dbReference type="Pfam" id="PF13490"/>
    </source>
</evidence>
<keyword evidence="8" id="KW-1133">Transmembrane helix</keyword>
<evidence type="ECO:0000256" key="1">
    <source>
        <dbReference type="ARBA" id="ARBA00010641"/>
    </source>
</evidence>
<dbReference type="InterPro" id="IPR013324">
    <property type="entry name" value="RNA_pol_sigma_r3/r4-like"/>
</dbReference>
<dbReference type="Pfam" id="PF04542">
    <property type="entry name" value="Sigma70_r2"/>
    <property type="match status" value="1"/>
</dbReference>
<sequence length="339" mass="39695">MTFEEIFKSQYTYVVKYVMKIVKSQEVAESIAQDVFIQLYKTNWKEIENIKAWLIKTAIYSSYNHIRSEKRHELRIEKASLNLETIDVQTLDDRYIKKEEIKNVRNTMNELREQDKKILILRYSGFKYKEIAEILGVEKSSIGTMLVRLKRNLRKYTQKKRGGNYMKCYESGELQAYIDGELSLDMMKKVSKHLDGCEVCQHKFNELVEVNDYKTSLENQSDLQNKIDIEVEWDTFNSKLERKSKLNVIKGRFNNMNKMKKFSRVAAASLLVFIGGSGVAMATYNLFSQHVLEDDVVNKGLVREDGSVVDSTKEGKFKPLDIKIEDKDIIVRLNRIIYR</sequence>
<dbReference type="Pfam" id="PF13490">
    <property type="entry name" value="zf-HC2"/>
    <property type="match status" value="1"/>
</dbReference>
<keyword evidence="8" id="KW-0472">Membrane</keyword>
<evidence type="ECO:0000256" key="7">
    <source>
        <dbReference type="ARBA" id="ARBA00024438"/>
    </source>
</evidence>
<dbReference type="PANTHER" id="PTHR43133:SF8">
    <property type="entry name" value="RNA POLYMERASE SIGMA FACTOR HI_1459-RELATED"/>
    <property type="match status" value="1"/>
</dbReference>
<dbReference type="InterPro" id="IPR013325">
    <property type="entry name" value="RNA_pol_sigma_r2"/>
</dbReference>
<evidence type="ECO:0000313" key="12">
    <source>
        <dbReference type="EMBL" id="WGX77783.1"/>
    </source>
</evidence>
<feature type="domain" description="RNA polymerase sigma factor 70 region 4 type 2" evidence="10">
    <location>
        <begin position="103"/>
        <end position="153"/>
    </location>
</feature>
<name>A0ABY8R9L3_PARBF</name>
<dbReference type="SUPFAM" id="SSF88946">
    <property type="entry name" value="Sigma2 domain of RNA polymerase sigma factors"/>
    <property type="match status" value="1"/>
</dbReference>
<gene>
    <name evidence="12" type="ORF">QJS64_21015</name>
</gene>
<proteinExistence type="inferred from homology"/>
<geneLocation type="plasmid" evidence="12 13">
    <name>unnamed6</name>
</geneLocation>
<evidence type="ECO:0000256" key="6">
    <source>
        <dbReference type="ARBA" id="ARBA00024353"/>
    </source>
</evidence>
<evidence type="ECO:0000256" key="5">
    <source>
        <dbReference type="ARBA" id="ARBA00023163"/>
    </source>
</evidence>
<keyword evidence="8" id="KW-0812">Transmembrane</keyword>
<dbReference type="EMBL" id="CP124691">
    <property type="protein sequence ID" value="WGX77783.1"/>
    <property type="molecule type" value="Genomic_DNA"/>
</dbReference>
<keyword evidence="13" id="KW-1185">Reference proteome</keyword>
<dbReference type="InterPro" id="IPR027383">
    <property type="entry name" value="Znf_put"/>
</dbReference>
<dbReference type="Gene3D" id="1.10.1740.10">
    <property type="match status" value="1"/>
</dbReference>
<dbReference type="PANTHER" id="PTHR43133">
    <property type="entry name" value="RNA POLYMERASE ECF-TYPE SIGMA FACTO"/>
    <property type="match status" value="1"/>
</dbReference>
<dbReference type="Pfam" id="PF08281">
    <property type="entry name" value="Sigma70_r4_2"/>
    <property type="match status" value="1"/>
</dbReference>
<dbReference type="InterPro" id="IPR013249">
    <property type="entry name" value="RNA_pol_sigma70_r4_t2"/>
</dbReference>
<dbReference type="NCBIfam" id="TIGR02937">
    <property type="entry name" value="sigma70-ECF"/>
    <property type="match status" value="1"/>
</dbReference>
<keyword evidence="12" id="KW-0614">Plasmid</keyword>
<dbReference type="InterPro" id="IPR014284">
    <property type="entry name" value="RNA_pol_sigma-70_dom"/>
</dbReference>
<dbReference type="Gene3D" id="1.10.10.10">
    <property type="entry name" value="Winged helix-like DNA-binding domain superfamily/Winged helix DNA-binding domain"/>
    <property type="match status" value="1"/>
</dbReference>
<dbReference type="InterPro" id="IPR036388">
    <property type="entry name" value="WH-like_DNA-bd_sf"/>
</dbReference>
<feature type="domain" description="Putative zinc-finger" evidence="11">
    <location>
        <begin position="174"/>
        <end position="201"/>
    </location>
</feature>
<dbReference type="InterPro" id="IPR007627">
    <property type="entry name" value="RNA_pol_sigma70_r2"/>
</dbReference>
<keyword evidence="3" id="KW-0731">Sigma factor</keyword>
<feature type="transmembrane region" description="Helical" evidence="8">
    <location>
        <begin position="265"/>
        <end position="287"/>
    </location>
</feature>
<dbReference type="InterPro" id="IPR041916">
    <property type="entry name" value="Anti_sigma_zinc_sf"/>
</dbReference>
<evidence type="ECO:0000259" key="9">
    <source>
        <dbReference type="Pfam" id="PF04542"/>
    </source>
</evidence>
<keyword evidence="2" id="KW-0805">Transcription regulation</keyword>
<comment type="similarity">
    <text evidence="6">Belongs to the zinc-associated anti-sigma factor (ZAS) superfamily. Anti-sigma-W factor family.</text>
</comment>
<protein>
    <recommendedName>
        <fullName evidence="7">Anti-sigma-W factor RsiW</fullName>
    </recommendedName>
</protein>
<feature type="domain" description="RNA polymerase sigma-70 region 2" evidence="9">
    <location>
        <begin position="10"/>
        <end position="71"/>
    </location>
</feature>
<evidence type="ECO:0000256" key="8">
    <source>
        <dbReference type="SAM" id="Phobius"/>
    </source>
</evidence>
<evidence type="ECO:0000259" key="10">
    <source>
        <dbReference type="Pfam" id="PF08281"/>
    </source>
</evidence>
<comment type="similarity">
    <text evidence="1">Belongs to the sigma-70 factor family. ECF subfamily.</text>
</comment>
<keyword evidence="4" id="KW-0238">DNA-binding</keyword>
<dbReference type="InterPro" id="IPR039425">
    <property type="entry name" value="RNA_pol_sigma-70-like"/>
</dbReference>